<gene>
    <name evidence="1" type="ORF">GCM10011354_14700</name>
</gene>
<dbReference type="RefSeq" id="WP_130649298.1">
    <property type="nucleotide sequence ID" value="NZ_BMHA01000004.1"/>
</dbReference>
<dbReference type="EMBL" id="BMHA01000004">
    <property type="protein sequence ID" value="GGI05558.1"/>
    <property type="molecule type" value="Genomic_DNA"/>
</dbReference>
<dbReference type="AlphaFoldDB" id="A0A8J3ETP1"/>
<protein>
    <submittedName>
        <fullName evidence="1">Uncharacterized protein</fullName>
    </submittedName>
</protein>
<reference evidence="1" key="2">
    <citation type="submission" date="2020-09" db="EMBL/GenBank/DDBJ databases">
        <authorList>
            <person name="Sun Q."/>
            <person name="Zhou Y."/>
        </authorList>
    </citation>
    <scope>NUCLEOTIDE SEQUENCE</scope>
    <source>
        <strain evidence="1">CGMCC 1.14988</strain>
    </source>
</reference>
<name>A0A8J3ETP1_9ACTN</name>
<evidence type="ECO:0000313" key="1">
    <source>
        <dbReference type="EMBL" id="GGI05558.1"/>
    </source>
</evidence>
<reference evidence="1" key="1">
    <citation type="journal article" date="2014" name="Int. J. Syst. Evol. Microbiol.">
        <title>Complete genome sequence of Corynebacterium casei LMG S-19264T (=DSM 44701T), isolated from a smear-ripened cheese.</title>
        <authorList>
            <consortium name="US DOE Joint Genome Institute (JGI-PGF)"/>
            <person name="Walter F."/>
            <person name="Albersmeier A."/>
            <person name="Kalinowski J."/>
            <person name="Ruckert C."/>
        </authorList>
    </citation>
    <scope>NUCLEOTIDE SEQUENCE</scope>
    <source>
        <strain evidence="1">CGMCC 1.14988</strain>
    </source>
</reference>
<keyword evidence="2" id="KW-1185">Reference proteome</keyword>
<organism evidence="1 2">
    <name type="scientific">Egicoccus halophilus</name>
    <dbReference type="NCBI Taxonomy" id="1670830"/>
    <lineage>
        <taxon>Bacteria</taxon>
        <taxon>Bacillati</taxon>
        <taxon>Actinomycetota</taxon>
        <taxon>Nitriliruptoria</taxon>
        <taxon>Egicoccales</taxon>
        <taxon>Egicoccaceae</taxon>
        <taxon>Egicoccus</taxon>
    </lineage>
</organism>
<evidence type="ECO:0000313" key="2">
    <source>
        <dbReference type="Proteomes" id="UP000650511"/>
    </source>
</evidence>
<sequence length="105" mass="10948">MLIPSSSSPPPTAADLDALELTGCVVCGDDSAVGTVCSRSCAAAAQHQIAANVAELHRLPRNSASRSRRQFLTARNGRLTDAMLAWRPDVAPGSEQAASAQFAEK</sequence>
<dbReference type="Proteomes" id="UP000650511">
    <property type="component" value="Unassembled WGS sequence"/>
</dbReference>
<proteinExistence type="predicted"/>
<accession>A0A8J3ETP1</accession>
<comment type="caution">
    <text evidence="1">The sequence shown here is derived from an EMBL/GenBank/DDBJ whole genome shotgun (WGS) entry which is preliminary data.</text>
</comment>